<protein>
    <submittedName>
        <fullName evidence="2">Peptidylarginine deiminase</fullName>
        <ecNumber evidence="2">3.5.3.-</ecNumber>
    </submittedName>
</protein>
<sequence length="387" mass="43896">MTTLLVLLSHSIGRADERVQMVLDPYGGAHVTQASTKPYPRLVAEFERTQVLMFGISDWQEHHNEILIEIAEKTSGRVNVLILCNDMLQIKTATKWLLDSGLDCSHVYFCEIRLDTIWLRDFGPIFAQTERGAHVLDFFYEGTRPRDDRLPAAWAKRTNVKHVSVPWTIQGGNLMCNGQGLGLVSNRIFEDNHITFPQKHYGMNAETERRRIVVDAFVKSCNLSQLVVLEPLQSELTKHVDMFSTFLSPNDVLVAQLDARKDPVNAAILERNVQRLSKVQVGDKPLRVHRIQIPARENTSWSAYTNAIIVDDLVLMPIFRSDPPMLVAAAKASYARLLPEHTIETIDMTSMKELQGELHCLSLHIPNFVPVPDRIYPFANAVDAYYP</sequence>
<dbReference type="Pfam" id="PF04371">
    <property type="entry name" value="PAD_porph"/>
    <property type="match status" value="1"/>
</dbReference>
<accession>A0A5C5WXR8</accession>
<dbReference type="Gene3D" id="3.75.10.10">
    <property type="entry name" value="L-arginine/glycine Amidinotransferase, Chain A"/>
    <property type="match status" value="1"/>
</dbReference>
<dbReference type="EC" id="3.5.3.-" evidence="2"/>
<evidence type="ECO:0000256" key="1">
    <source>
        <dbReference type="ARBA" id="ARBA00022801"/>
    </source>
</evidence>
<reference evidence="2 3" key="1">
    <citation type="submission" date="2019-02" db="EMBL/GenBank/DDBJ databases">
        <title>Deep-cultivation of Planctomycetes and their phenomic and genomic characterization uncovers novel biology.</title>
        <authorList>
            <person name="Wiegand S."/>
            <person name="Jogler M."/>
            <person name="Boedeker C."/>
            <person name="Pinto D."/>
            <person name="Vollmers J."/>
            <person name="Rivas-Marin E."/>
            <person name="Kohn T."/>
            <person name="Peeters S.H."/>
            <person name="Heuer A."/>
            <person name="Rast P."/>
            <person name="Oberbeckmann S."/>
            <person name="Bunk B."/>
            <person name="Jeske O."/>
            <person name="Meyerdierks A."/>
            <person name="Storesund J.E."/>
            <person name="Kallscheuer N."/>
            <person name="Luecker S."/>
            <person name="Lage O.M."/>
            <person name="Pohl T."/>
            <person name="Merkel B.J."/>
            <person name="Hornburger P."/>
            <person name="Mueller R.-W."/>
            <person name="Bruemmer F."/>
            <person name="Labrenz M."/>
            <person name="Spormann A.M."/>
            <person name="Op Den Camp H."/>
            <person name="Overmann J."/>
            <person name="Amann R."/>
            <person name="Jetten M.S.M."/>
            <person name="Mascher T."/>
            <person name="Medema M.H."/>
            <person name="Devos D.P."/>
            <person name="Kaster A.-K."/>
            <person name="Ovreas L."/>
            <person name="Rohde M."/>
            <person name="Galperin M.Y."/>
            <person name="Jogler C."/>
        </authorList>
    </citation>
    <scope>NUCLEOTIDE SEQUENCE [LARGE SCALE GENOMIC DNA]</scope>
    <source>
        <strain evidence="2 3">Pla22</strain>
    </source>
</reference>
<dbReference type="GO" id="GO:0004668">
    <property type="term" value="F:protein-arginine deiminase activity"/>
    <property type="evidence" value="ECO:0007669"/>
    <property type="project" value="InterPro"/>
</dbReference>
<evidence type="ECO:0000313" key="2">
    <source>
        <dbReference type="EMBL" id="TWT55059.1"/>
    </source>
</evidence>
<comment type="caution">
    <text evidence="2">The sequence shown here is derived from an EMBL/GenBank/DDBJ whole genome shotgun (WGS) entry which is preliminary data.</text>
</comment>
<dbReference type="PANTHER" id="PTHR31377">
    <property type="entry name" value="AGMATINE DEIMINASE-RELATED"/>
    <property type="match status" value="1"/>
</dbReference>
<organism evidence="2 3">
    <name type="scientific">Rubripirellula amarantea</name>
    <dbReference type="NCBI Taxonomy" id="2527999"/>
    <lineage>
        <taxon>Bacteria</taxon>
        <taxon>Pseudomonadati</taxon>
        <taxon>Planctomycetota</taxon>
        <taxon>Planctomycetia</taxon>
        <taxon>Pirellulales</taxon>
        <taxon>Pirellulaceae</taxon>
        <taxon>Rubripirellula</taxon>
    </lineage>
</organism>
<dbReference type="PANTHER" id="PTHR31377:SF0">
    <property type="entry name" value="AGMATINE DEIMINASE-RELATED"/>
    <property type="match status" value="1"/>
</dbReference>
<dbReference type="GO" id="GO:0047632">
    <property type="term" value="F:agmatine deiminase activity"/>
    <property type="evidence" value="ECO:0007669"/>
    <property type="project" value="TreeGrafter"/>
</dbReference>
<dbReference type="SUPFAM" id="SSF55909">
    <property type="entry name" value="Pentein"/>
    <property type="match status" value="1"/>
</dbReference>
<evidence type="ECO:0000313" key="3">
    <source>
        <dbReference type="Proteomes" id="UP000316598"/>
    </source>
</evidence>
<dbReference type="GO" id="GO:0009446">
    <property type="term" value="P:putrescine biosynthetic process"/>
    <property type="evidence" value="ECO:0007669"/>
    <property type="project" value="InterPro"/>
</dbReference>
<keyword evidence="3" id="KW-1185">Reference proteome</keyword>
<dbReference type="InterPro" id="IPR007466">
    <property type="entry name" value="Peptidyl-Arg-deiminase_porph"/>
</dbReference>
<proteinExistence type="predicted"/>
<dbReference type="Proteomes" id="UP000316598">
    <property type="component" value="Unassembled WGS sequence"/>
</dbReference>
<name>A0A5C5WXR8_9BACT</name>
<dbReference type="AlphaFoldDB" id="A0A5C5WXR8"/>
<gene>
    <name evidence="2" type="ORF">Pla22_27130</name>
</gene>
<keyword evidence="1 2" id="KW-0378">Hydrolase</keyword>
<dbReference type="RefSeq" id="WP_242631978.1">
    <property type="nucleotide sequence ID" value="NZ_SJPI01000001.1"/>
</dbReference>
<dbReference type="EMBL" id="SJPI01000001">
    <property type="protein sequence ID" value="TWT55059.1"/>
    <property type="molecule type" value="Genomic_DNA"/>
</dbReference>